<dbReference type="RefSeq" id="WP_145265469.1">
    <property type="nucleotide sequence ID" value="NZ_CP036316.1"/>
</dbReference>
<feature type="transmembrane region" description="Helical" evidence="9">
    <location>
        <begin position="96"/>
        <end position="115"/>
    </location>
</feature>
<evidence type="ECO:0000256" key="4">
    <source>
        <dbReference type="ARBA" id="ARBA00022692"/>
    </source>
</evidence>
<dbReference type="PANTHER" id="PTHR33695:SF1">
    <property type="entry name" value="LIPOPROTEIN SIGNAL PEPTIDASE"/>
    <property type="match status" value="1"/>
</dbReference>
<keyword evidence="12" id="KW-0449">Lipoprotein</keyword>
<dbReference type="EC" id="3.4.23.36" evidence="9"/>
<dbReference type="NCBIfam" id="TIGR00077">
    <property type="entry name" value="lspA"/>
    <property type="match status" value="1"/>
</dbReference>
<dbReference type="GO" id="GO:0006508">
    <property type="term" value="P:proteolysis"/>
    <property type="evidence" value="ECO:0007669"/>
    <property type="project" value="UniProtKB-KW"/>
</dbReference>
<comment type="function">
    <text evidence="9 10">This protein specifically catalyzes the removal of signal peptides from prolipoproteins.</text>
</comment>
<dbReference type="AlphaFoldDB" id="A0A517TDF3"/>
<keyword evidence="2 9" id="KW-1003">Cell membrane</keyword>
<evidence type="ECO:0000256" key="2">
    <source>
        <dbReference type="ARBA" id="ARBA00022475"/>
    </source>
</evidence>
<keyword evidence="8 9" id="KW-0472">Membrane</keyword>
<keyword evidence="6 9" id="KW-0378">Hydrolase</keyword>
<dbReference type="PRINTS" id="PR00781">
    <property type="entry name" value="LIPOSIGPTASE"/>
</dbReference>
<reference evidence="12 13" key="1">
    <citation type="submission" date="2019-02" db="EMBL/GenBank/DDBJ databases">
        <title>Deep-cultivation of Planctomycetes and their phenomic and genomic characterization uncovers novel biology.</title>
        <authorList>
            <person name="Wiegand S."/>
            <person name="Jogler M."/>
            <person name="Boedeker C."/>
            <person name="Pinto D."/>
            <person name="Vollmers J."/>
            <person name="Rivas-Marin E."/>
            <person name="Kohn T."/>
            <person name="Peeters S.H."/>
            <person name="Heuer A."/>
            <person name="Rast P."/>
            <person name="Oberbeckmann S."/>
            <person name="Bunk B."/>
            <person name="Jeske O."/>
            <person name="Meyerdierks A."/>
            <person name="Storesund J.E."/>
            <person name="Kallscheuer N."/>
            <person name="Luecker S."/>
            <person name="Lage O.M."/>
            <person name="Pohl T."/>
            <person name="Merkel B.J."/>
            <person name="Hornburger P."/>
            <person name="Mueller R.-W."/>
            <person name="Bruemmer F."/>
            <person name="Labrenz M."/>
            <person name="Spormann A.M."/>
            <person name="Op den Camp H."/>
            <person name="Overmann J."/>
            <person name="Amann R."/>
            <person name="Jetten M.S.M."/>
            <person name="Mascher T."/>
            <person name="Medema M.H."/>
            <person name="Devos D.P."/>
            <person name="Kaster A.-K."/>
            <person name="Ovreas L."/>
            <person name="Rohde M."/>
            <person name="Galperin M.Y."/>
            <person name="Jogler C."/>
        </authorList>
    </citation>
    <scope>NUCLEOTIDE SEQUENCE [LARGE SCALE GENOMIC DNA]</scope>
    <source>
        <strain evidence="12 13">V22</strain>
    </source>
</reference>
<comment type="caution">
    <text evidence="9">Lacks conserved residue(s) required for the propagation of feature annotation.</text>
</comment>
<comment type="similarity">
    <text evidence="1 9 11">Belongs to the peptidase A8 family.</text>
</comment>
<name>A0A517TDF3_9PLAN</name>
<proteinExistence type="inferred from homology"/>
<evidence type="ECO:0000256" key="3">
    <source>
        <dbReference type="ARBA" id="ARBA00022670"/>
    </source>
</evidence>
<dbReference type="EMBL" id="CP036316">
    <property type="protein sequence ID" value="QDT66408.1"/>
    <property type="molecule type" value="Genomic_DNA"/>
</dbReference>
<evidence type="ECO:0000256" key="1">
    <source>
        <dbReference type="ARBA" id="ARBA00006139"/>
    </source>
</evidence>
<dbReference type="InterPro" id="IPR001872">
    <property type="entry name" value="Peptidase_A8"/>
</dbReference>
<organism evidence="12 13">
    <name type="scientific">Calycomorphotria hydatis</name>
    <dbReference type="NCBI Taxonomy" id="2528027"/>
    <lineage>
        <taxon>Bacteria</taxon>
        <taxon>Pseudomonadati</taxon>
        <taxon>Planctomycetota</taxon>
        <taxon>Planctomycetia</taxon>
        <taxon>Planctomycetales</taxon>
        <taxon>Planctomycetaceae</taxon>
        <taxon>Calycomorphotria</taxon>
    </lineage>
</organism>
<feature type="active site" evidence="9">
    <location>
        <position position="136"/>
    </location>
</feature>
<feature type="transmembrane region" description="Helical" evidence="9">
    <location>
        <begin position="69"/>
        <end position="89"/>
    </location>
</feature>
<feature type="transmembrane region" description="Helical" evidence="9">
    <location>
        <begin position="147"/>
        <end position="166"/>
    </location>
</feature>
<dbReference type="PANTHER" id="PTHR33695">
    <property type="entry name" value="LIPOPROTEIN SIGNAL PEPTIDASE"/>
    <property type="match status" value="1"/>
</dbReference>
<keyword evidence="4 9" id="KW-0812">Transmembrane</keyword>
<dbReference type="HAMAP" id="MF_00161">
    <property type="entry name" value="LspA"/>
    <property type="match status" value="1"/>
</dbReference>
<evidence type="ECO:0000256" key="9">
    <source>
        <dbReference type="HAMAP-Rule" id="MF_00161"/>
    </source>
</evidence>
<comment type="catalytic activity">
    <reaction evidence="9 10">
        <text>Release of signal peptides from bacterial membrane prolipoproteins. Hydrolyzes -Xaa-Yaa-Zaa-|-(S,diacylglyceryl)Cys-, in which Xaa is hydrophobic (preferably Leu), and Yaa (Ala or Ser) and Zaa (Gly or Ala) have small, neutral side chains.</text>
        <dbReference type="EC" id="3.4.23.36"/>
    </reaction>
</comment>
<accession>A0A517TDF3</accession>
<keyword evidence="7 9" id="KW-1133">Transmembrane helix</keyword>
<dbReference type="UniPathway" id="UPA00665"/>
<dbReference type="GO" id="GO:0004190">
    <property type="term" value="F:aspartic-type endopeptidase activity"/>
    <property type="evidence" value="ECO:0007669"/>
    <property type="project" value="UniProtKB-UniRule"/>
</dbReference>
<protein>
    <recommendedName>
        <fullName evidence="9">Lipoprotein signal peptidase</fullName>
        <ecNumber evidence="9">3.4.23.36</ecNumber>
    </recommendedName>
    <alternativeName>
        <fullName evidence="9">Prolipoprotein signal peptidase</fullName>
    </alternativeName>
    <alternativeName>
        <fullName evidence="9">Signal peptidase II</fullName>
        <shortName evidence="9">SPase II</shortName>
    </alternativeName>
</protein>
<evidence type="ECO:0000313" key="12">
    <source>
        <dbReference type="EMBL" id="QDT66408.1"/>
    </source>
</evidence>
<keyword evidence="13" id="KW-1185">Reference proteome</keyword>
<sequence>MKSVPANRYWIFGLLVVVGLAADLVSKRIVFQFLGAPDGSTNWLIDSWLKFRLYTTFNEGALWGIGQGWTGMFAVFSIAAAIGVMYWLFVAGAARSSWLTVALAFVMAGTLGNLFDRAGMHGWARPDGESLNAVRDFLHFRFGTFDWAIFNIADVLLVTGAIMLGIQSFFHESKEETTSEEEPASSQQAA</sequence>
<evidence type="ECO:0000256" key="8">
    <source>
        <dbReference type="ARBA" id="ARBA00023136"/>
    </source>
</evidence>
<dbReference type="GO" id="GO:0005886">
    <property type="term" value="C:plasma membrane"/>
    <property type="evidence" value="ECO:0007669"/>
    <property type="project" value="UniProtKB-SubCell"/>
</dbReference>
<comment type="subcellular location">
    <subcellularLocation>
        <location evidence="9">Cell membrane</location>
        <topology evidence="9">Multi-pass membrane protein</topology>
    </subcellularLocation>
</comment>
<evidence type="ECO:0000256" key="7">
    <source>
        <dbReference type="ARBA" id="ARBA00022989"/>
    </source>
</evidence>
<evidence type="ECO:0000256" key="10">
    <source>
        <dbReference type="RuleBase" id="RU000594"/>
    </source>
</evidence>
<keyword evidence="5 9" id="KW-0064">Aspartyl protease</keyword>
<evidence type="ECO:0000256" key="5">
    <source>
        <dbReference type="ARBA" id="ARBA00022750"/>
    </source>
</evidence>
<evidence type="ECO:0000256" key="6">
    <source>
        <dbReference type="ARBA" id="ARBA00022801"/>
    </source>
</evidence>
<dbReference type="Proteomes" id="UP000319976">
    <property type="component" value="Chromosome"/>
</dbReference>
<feature type="active site" evidence="9">
    <location>
        <position position="154"/>
    </location>
</feature>
<gene>
    <name evidence="9" type="primary">lspA</name>
    <name evidence="12" type="ORF">V22_36750</name>
</gene>
<dbReference type="PROSITE" id="PS00855">
    <property type="entry name" value="SPASE_II"/>
    <property type="match status" value="1"/>
</dbReference>
<dbReference type="Pfam" id="PF01252">
    <property type="entry name" value="Peptidase_A8"/>
    <property type="match status" value="1"/>
</dbReference>
<comment type="pathway">
    <text evidence="9">Protein modification; lipoprotein biosynthesis (signal peptide cleavage).</text>
</comment>
<dbReference type="OrthoDB" id="9810259at2"/>
<evidence type="ECO:0000313" key="13">
    <source>
        <dbReference type="Proteomes" id="UP000319976"/>
    </source>
</evidence>
<evidence type="ECO:0000256" key="11">
    <source>
        <dbReference type="RuleBase" id="RU004181"/>
    </source>
</evidence>
<keyword evidence="3 9" id="KW-0645">Protease</keyword>
<dbReference type="KEGG" id="chya:V22_36750"/>